<reference evidence="2" key="1">
    <citation type="journal article" date="2022" name="bioRxiv">
        <title>Sequencing and chromosome-scale assembly of the giantPleurodeles waltlgenome.</title>
        <authorList>
            <person name="Brown T."/>
            <person name="Elewa A."/>
            <person name="Iarovenko S."/>
            <person name="Subramanian E."/>
            <person name="Araus A.J."/>
            <person name="Petzold A."/>
            <person name="Susuki M."/>
            <person name="Suzuki K.-i.T."/>
            <person name="Hayashi T."/>
            <person name="Toyoda A."/>
            <person name="Oliveira C."/>
            <person name="Osipova E."/>
            <person name="Leigh N.D."/>
            <person name="Simon A."/>
            <person name="Yun M.H."/>
        </authorList>
    </citation>
    <scope>NUCLEOTIDE SEQUENCE</scope>
    <source>
        <strain evidence="2">20211129_DDA</strain>
        <tissue evidence="2">Liver</tissue>
    </source>
</reference>
<dbReference type="Proteomes" id="UP001066276">
    <property type="component" value="Chromosome 4_2"/>
</dbReference>
<dbReference type="AlphaFoldDB" id="A0AAV7SER1"/>
<organism evidence="2 3">
    <name type="scientific">Pleurodeles waltl</name>
    <name type="common">Iberian ribbed newt</name>
    <dbReference type="NCBI Taxonomy" id="8319"/>
    <lineage>
        <taxon>Eukaryota</taxon>
        <taxon>Metazoa</taxon>
        <taxon>Chordata</taxon>
        <taxon>Craniata</taxon>
        <taxon>Vertebrata</taxon>
        <taxon>Euteleostomi</taxon>
        <taxon>Amphibia</taxon>
        <taxon>Batrachia</taxon>
        <taxon>Caudata</taxon>
        <taxon>Salamandroidea</taxon>
        <taxon>Salamandridae</taxon>
        <taxon>Pleurodelinae</taxon>
        <taxon>Pleurodeles</taxon>
    </lineage>
</organism>
<evidence type="ECO:0000313" key="2">
    <source>
        <dbReference type="EMBL" id="KAJ1162782.1"/>
    </source>
</evidence>
<keyword evidence="3" id="KW-1185">Reference proteome</keyword>
<evidence type="ECO:0000313" key="3">
    <source>
        <dbReference type="Proteomes" id="UP001066276"/>
    </source>
</evidence>
<accession>A0AAV7SER1</accession>
<feature type="region of interest" description="Disordered" evidence="1">
    <location>
        <begin position="118"/>
        <end position="164"/>
    </location>
</feature>
<feature type="compositionally biased region" description="Basic and acidic residues" evidence="1">
    <location>
        <begin position="136"/>
        <end position="162"/>
    </location>
</feature>
<proteinExistence type="predicted"/>
<protein>
    <submittedName>
        <fullName evidence="2">Uncharacterized protein</fullName>
    </submittedName>
</protein>
<feature type="compositionally biased region" description="Low complexity" evidence="1">
    <location>
        <begin position="32"/>
        <end position="45"/>
    </location>
</feature>
<feature type="region of interest" description="Disordered" evidence="1">
    <location>
        <begin position="24"/>
        <end position="52"/>
    </location>
</feature>
<gene>
    <name evidence="2" type="ORF">NDU88_003247</name>
</gene>
<comment type="caution">
    <text evidence="2">The sequence shown here is derived from an EMBL/GenBank/DDBJ whole genome shotgun (WGS) entry which is preliminary data.</text>
</comment>
<sequence>MRAIQHGCGQCNIANYGTEVGVVNNAQPYPDRQQGSSSSPQQGQRGTRGRWGLKAGNQQTHLLAPLVGNQWWPWPGTVPAFSPGYRPFYWPGMLPWHSQPPGDGPAGIVVGGSGQNGPNTEGCHARDKVRPAAGEKQSKDTEEIRKEERVANTSEPRAKGTDPTKVWVASQETGVGKLANEYLRPSPGDLQVKAKETGLSSPIPLAIKERIWRKDFIDIFSLLEVQHTGLDLCMKRRMKREGRSTSPESKEA</sequence>
<name>A0AAV7SER1_PLEWA</name>
<evidence type="ECO:0000256" key="1">
    <source>
        <dbReference type="SAM" id="MobiDB-lite"/>
    </source>
</evidence>
<dbReference type="EMBL" id="JANPWB010000008">
    <property type="protein sequence ID" value="KAJ1162782.1"/>
    <property type="molecule type" value="Genomic_DNA"/>
</dbReference>